<sequence length="130" mass="15101">LAYLNKGGRGGGVRIRGGGRSFILGPGHNNTFTEENWNESPQFTERWSRINYRQLVVPWYTYPPWMLSKKVDTKDIKAIYYRKQDSPSLEGEVRVWGQGAVPCWWSCDLMRCFRWNSGERGFYNVVVDTG</sequence>
<protein>
    <submittedName>
        <fullName evidence="1">Uncharacterized protein</fullName>
    </submittedName>
</protein>
<evidence type="ECO:0000313" key="1">
    <source>
        <dbReference type="EMBL" id="GMR35905.1"/>
    </source>
</evidence>
<evidence type="ECO:0000313" key="2">
    <source>
        <dbReference type="Proteomes" id="UP001328107"/>
    </source>
</evidence>
<dbReference type="EMBL" id="BTRK01000002">
    <property type="protein sequence ID" value="GMR35905.1"/>
    <property type="molecule type" value="Genomic_DNA"/>
</dbReference>
<dbReference type="PANTHER" id="PTHR35373:SF3">
    <property type="entry name" value="ACTIVATOR OF HSP90 ATPASE HOMOLOG 1-LIKE PROTEIN"/>
    <property type="match status" value="1"/>
</dbReference>
<organism evidence="1 2">
    <name type="scientific">Pristionchus mayeri</name>
    <dbReference type="NCBI Taxonomy" id="1317129"/>
    <lineage>
        <taxon>Eukaryota</taxon>
        <taxon>Metazoa</taxon>
        <taxon>Ecdysozoa</taxon>
        <taxon>Nematoda</taxon>
        <taxon>Chromadorea</taxon>
        <taxon>Rhabditida</taxon>
        <taxon>Rhabditina</taxon>
        <taxon>Diplogasteromorpha</taxon>
        <taxon>Diplogasteroidea</taxon>
        <taxon>Neodiplogasteridae</taxon>
        <taxon>Pristionchus</taxon>
    </lineage>
</organism>
<gene>
    <name evidence="1" type="ORF">PMAYCL1PPCAC_06100</name>
</gene>
<reference evidence="2" key="1">
    <citation type="submission" date="2022-10" db="EMBL/GenBank/DDBJ databases">
        <title>Genome assembly of Pristionchus species.</title>
        <authorList>
            <person name="Yoshida K."/>
            <person name="Sommer R.J."/>
        </authorList>
    </citation>
    <scope>NUCLEOTIDE SEQUENCE [LARGE SCALE GENOMIC DNA]</scope>
    <source>
        <strain evidence="2">RS5460</strain>
    </source>
</reference>
<feature type="non-terminal residue" evidence="1">
    <location>
        <position position="1"/>
    </location>
</feature>
<dbReference type="Proteomes" id="UP001328107">
    <property type="component" value="Unassembled WGS sequence"/>
</dbReference>
<feature type="non-terminal residue" evidence="1">
    <location>
        <position position="130"/>
    </location>
</feature>
<proteinExistence type="predicted"/>
<comment type="caution">
    <text evidence="1">The sequence shown here is derived from an EMBL/GenBank/DDBJ whole genome shotgun (WGS) entry which is preliminary data.</text>
</comment>
<keyword evidence="2" id="KW-1185">Reference proteome</keyword>
<dbReference type="PANTHER" id="PTHR35373">
    <property type="entry name" value="PROTEIN CBG16894"/>
    <property type="match status" value="1"/>
</dbReference>
<dbReference type="AlphaFoldDB" id="A0AAN4ZDW5"/>
<accession>A0AAN4ZDW5</accession>
<name>A0AAN4ZDW5_9BILA</name>